<organism evidence="1 2">
    <name type="scientific">Streptomyces formicae</name>
    <dbReference type="NCBI Taxonomy" id="1616117"/>
    <lineage>
        <taxon>Bacteria</taxon>
        <taxon>Bacillati</taxon>
        <taxon>Actinomycetota</taxon>
        <taxon>Actinomycetes</taxon>
        <taxon>Kitasatosporales</taxon>
        <taxon>Streptomycetaceae</taxon>
        <taxon>Streptomyces</taxon>
    </lineage>
</organism>
<sequence length="47" mass="4913">MRSSGRSLSLCGLDRLESTIVWADQAGAMTVHTDLESALDAPAPPAD</sequence>
<gene>
    <name evidence="1" type="ORF">J4032_09745</name>
</gene>
<dbReference type="RefSeq" id="WP_242330368.1">
    <property type="nucleotide sequence ID" value="NZ_CP071872.1"/>
</dbReference>
<name>A0ABY3WGU0_9ACTN</name>
<dbReference type="Proteomes" id="UP000828924">
    <property type="component" value="Chromosome"/>
</dbReference>
<proteinExistence type="predicted"/>
<reference evidence="1 2" key="1">
    <citation type="submission" date="2021-03" db="EMBL/GenBank/DDBJ databases">
        <title>Complete genome of Streptomyces formicae strain 1H-GS9 (DSM 100524).</title>
        <authorList>
            <person name="Atanasov K.E."/>
            <person name="Altabella T."/>
            <person name="Ferrer A."/>
        </authorList>
    </citation>
    <scope>NUCLEOTIDE SEQUENCE [LARGE SCALE GENOMIC DNA]</scope>
    <source>
        <strain evidence="1 2">1H-GS9</strain>
    </source>
</reference>
<keyword evidence="2" id="KW-1185">Reference proteome</keyword>
<evidence type="ECO:0000313" key="2">
    <source>
        <dbReference type="Proteomes" id="UP000828924"/>
    </source>
</evidence>
<dbReference type="EMBL" id="CP071872">
    <property type="protein sequence ID" value="UNM11788.1"/>
    <property type="molecule type" value="Genomic_DNA"/>
</dbReference>
<accession>A0ABY3WGU0</accession>
<protein>
    <submittedName>
        <fullName evidence="1">Uncharacterized protein</fullName>
    </submittedName>
</protein>
<evidence type="ECO:0000313" key="1">
    <source>
        <dbReference type="EMBL" id="UNM11788.1"/>
    </source>
</evidence>